<name>A0ABP1RRA6_9HEXA</name>
<dbReference type="CDD" id="cd16442">
    <property type="entry name" value="BPL"/>
    <property type="match status" value="1"/>
</dbReference>
<dbReference type="PANTHER" id="PTHR12835">
    <property type="entry name" value="BIOTIN PROTEIN LIGASE"/>
    <property type="match status" value="1"/>
</dbReference>
<dbReference type="Gene3D" id="3.30.930.10">
    <property type="entry name" value="Bira Bifunctional Protein, Domain 2"/>
    <property type="match status" value="1"/>
</dbReference>
<sequence length="1078" mass="119586">MLITLCYSVLTWMQSRQRTEIVNWIQECLVKEGGSIVFIRDRILLDSPRKGILPTLDSLLENSLVADACLAYGLSTENRSESFGSSFTGIFSSPSRNLNLSNSNVSVESNLSTPRKDYHNMETKQYDVESNSSVHIKSSLSPGGSIRQISELCYNNCNVRLRRLLWEEDRARAIVLLPQQNVELHEWTAFVDSDAEISNQVDVRKFYILFEAEPGQTHRVYYRKFTQFGRIVAWKCGTAELALILYSDMNQLIELMHIFRLGQIVLEGGWRVYRLTTINIEGTIGTLISRGELVKKSSLTPADLRRLSAGLYEAPHCNSECISCSTSATGTPKTVLTSDCQDVSKHGITTIDEEGVEECDFEPAPKLPNWYQRSPRKRSVTNICSTGKAAHVAPRRQSFCPSSLGAHPNKSGSLTSLLFCAKSLSLDEDFELAPRRNTASKGKPQPPANLKTVILPAMSAGSITPVAGDEENPHCLLSPETKTDKSFVARGMSSNSAYPWKRTTTSPKRIGKPPNILILCEDEAKRKEICVMLKTMLANDRYAVYDIRWDQLTLGGWSEQTALLVLAGKIPDKSYTSLLLQYLGDGGKLLSWCCENTPFGPETSTIDHEPVRKVIQYGPSYKVTQPLVISNRLWGATGDNQLPPGIQRILETSDSEGYSRPMTVSVYGKVKDTDETCIVQLDGGALGGKAILSQIHFEKCIEEDDSLALLSMLLSQNLGIDCTQIKAPEYTIGFLLGDHMKIVEFLTSNPSTVQQADLTVEFIPRGEKGSLPSHLRFPVRILECPLKFSTVEYYENLTTRELGRLVIYTDVITSTMNVISGHFLRHGLVAIAARQTSGRGRGNNVWLSPEGCACFSIQLSFDLDSAMGRRISLVQHIAGLAVILSVPNYAERGLRVKWPNDIYLNETKVGGVLVESLLQDKKLTVNIGMGINVFNEYPTISLNNASNGKARTEASYSTSFAKNTLSASQKDNPPLSIEKVIARTISELETLLDMVENGSVDKILNLYTQNWIHGPLNENEEANTVNVEMSEGNFSECRIINIDQFGFLRCETKSGHVFSVRPDGNSFDIANKLIAIKK</sequence>
<evidence type="ECO:0000256" key="1">
    <source>
        <dbReference type="ARBA" id="ARBA00009934"/>
    </source>
</evidence>
<keyword evidence="5" id="KW-1185">Reference proteome</keyword>
<dbReference type="InterPro" id="IPR004143">
    <property type="entry name" value="BPL_LPL_catalytic"/>
</dbReference>
<protein>
    <recommendedName>
        <fullName evidence="3">BPL/LPL catalytic domain-containing protein</fullName>
    </recommendedName>
</protein>
<organism evidence="4 5">
    <name type="scientific">Orchesella dallaii</name>
    <dbReference type="NCBI Taxonomy" id="48710"/>
    <lineage>
        <taxon>Eukaryota</taxon>
        <taxon>Metazoa</taxon>
        <taxon>Ecdysozoa</taxon>
        <taxon>Arthropoda</taxon>
        <taxon>Hexapoda</taxon>
        <taxon>Collembola</taxon>
        <taxon>Entomobryomorpha</taxon>
        <taxon>Entomobryoidea</taxon>
        <taxon>Orchesellidae</taxon>
        <taxon>Orchesellinae</taxon>
        <taxon>Orchesella</taxon>
    </lineage>
</organism>
<proteinExistence type="inferred from homology"/>
<dbReference type="Proteomes" id="UP001642540">
    <property type="component" value="Unassembled WGS sequence"/>
</dbReference>
<comment type="caution">
    <text evidence="4">The sequence shown here is derived from an EMBL/GenBank/DDBJ whole genome shotgun (WGS) entry which is preliminary data.</text>
</comment>
<evidence type="ECO:0000313" key="5">
    <source>
        <dbReference type="Proteomes" id="UP001642540"/>
    </source>
</evidence>
<dbReference type="EMBL" id="CAXLJM020000102">
    <property type="protein sequence ID" value="CAL8133784.1"/>
    <property type="molecule type" value="Genomic_DNA"/>
</dbReference>
<evidence type="ECO:0000256" key="2">
    <source>
        <dbReference type="ARBA" id="ARBA00022598"/>
    </source>
</evidence>
<dbReference type="PANTHER" id="PTHR12835:SF5">
    <property type="entry name" value="BIOTIN--PROTEIN LIGASE"/>
    <property type="match status" value="1"/>
</dbReference>
<evidence type="ECO:0000313" key="4">
    <source>
        <dbReference type="EMBL" id="CAL8133784.1"/>
    </source>
</evidence>
<evidence type="ECO:0000259" key="3">
    <source>
        <dbReference type="PROSITE" id="PS51733"/>
    </source>
</evidence>
<dbReference type="PROSITE" id="PS51733">
    <property type="entry name" value="BPL_LPL_CATALYTIC"/>
    <property type="match status" value="1"/>
</dbReference>
<accession>A0ABP1RRA6</accession>
<dbReference type="InterPro" id="IPR004408">
    <property type="entry name" value="Biotin_CoA_COase_ligase"/>
</dbReference>
<keyword evidence="2" id="KW-0436">Ligase</keyword>
<dbReference type="InterPro" id="IPR045864">
    <property type="entry name" value="aa-tRNA-synth_II/BPL/LPL"/>
</dbReference>
<comment type="similarity">
    <text evidence="1">Belongs to the biotin--protein ligase family.</text>
</comment>
<feature type="domain" description="BPL/LPL catalytic" evidence="3">
    <location>
        <begin position="797"/>
        <end position="996"/>
    </location>
</feature>
<reference evidence="4 5" key="1">
    <citation type="submission" date="2024-08" db="EMBL/GenBank/DDBJ databases">
        <authorList>
            <person name="Cucini C."/>
            <person name="Frati F."/>
        </authorList>
    </citation>
    <scope>NUCLEOTIDE SEQUENCE [LARGE SCALE GENOMIC DNA]</scope>
</reference>
<dbReference type="Pfam" id="PF03099">
    <property type="entry name" value="BPL_LplA_LipB"/>
    <property type="match status" value="1"/>
</dbReference>
<gene>
    <name evidence="4" type="ORF">ODALV1_LOCUS25221</name>
</gene>
<dbReference type="NCBIfam" id="TIGR00121">
    <property type="entry name" value="birA_ligase"/>
    <property type="match status" value="1"/>
</dbReference>
<dbReference type="SUPFAM" id="SSF55681">
    <property type="entry name" value="Class II aaRS and biotin synthetases"/>
    <property type="match status" value="1"/>
</dbReference>